<organism evidence="2 3">
    <name type="scientific">Modicella reniformis</name>
    <dbReference type="NCBI Taxonomy" id="1440133"/>
    <lineage>
        <taxon>Eukaryota</taxon>
        <taxon>Fungi</taxon>
        <taxon>Fungi incertae sedis</taxon>
        <taxon>Mucoromycota</taxon>
        <taxon>Mortierellomycotina</taxon>
        <taxon>Mortierellomycetes</taxon>
        <taxon>Mortierellales</taxon>
        <taxon>Mortierellaceae</taxon>
        <taxon>Modicella</taxon>
    </lineage>
</organism>
<dbReference type="EMBL" id="JAAAHW010008667">
    <property type="protein sequence ID" value="KAF9943986.1"/>
    <property type="molecule type" value="Genomic_DNA"/>
</dbReference>
<keyword evidence="3" id="KW-1185">Reference proteome</keyword>
<dbReference type="Proteomes" id="UP000749646">
    <property type="component" value="Unassembled WGS sequence"/>
</dbReference>
<feature type="region of interest" description="Disordered" evidence="1">
    <location>
        <begin position="71"/>
        <end position="91"/>
    </location>
</feature>
<comment type="caution">
    <text evidence="2">The sequence shown here is derived from an EMBL/GenBank/DDBJ whole genome shotgun (WGS) entry which is preliminary data.</text>
</comment>
<reference evidence="2" key="1">
    <citation type="journal article" date="2020" name="Fungal Divers.">
        <title>Resolving the Mortierellaceae phylogeny through synthesis of multi-gene phylogenetics and phylogenomics.</title>
        <authorList>
            <person name="Vandepol N."/>
            <person name="Liber J."/>
            <person name="Desiro A."/>
            <person name="Na H."/>
            <person name="Kennedy M."/>
            <person name="Barry K."/>
            <person name="Grigoriev I.V."/>
            <person name="Miller A.N."/>
            <person name="O'Donnell K."/>
            <person name="Stajich J.E."/>
            <person name="Bonito G."/>
        </authorList>
    </citation>
    <scope>NUCLEOTIDE SEQUENCE</scope>
    <source>
        <strain evidence="2">MES-2147</strain>
    </source>
</reference>
<evidence type="ECO:0000313" key="3">
    <source>
        <dbReference type="Proteomes" id="UP000749646"/>
    </source>
</evidence>
<feature type="non-terminal residue" evidence="2">
    <location>
        <position position="91"/>
    </location>
</feature>
<evidence type="ECO:0000313" key="2">
    <source>
        <dbReference type="EMBL" id="KAF9943986.1"/>
    </source>
</evidence>
<accession>A0A9P6IPZ1</accession>
<evidence type="ECO:0000256" key="1">
    <source>
        <dbReference type="SAM" id="MobiDB-lite"/>
    </source>
</evidence>
<protein>
    <submittedName>
        <fullName evidence="2">Uncharacterized protein</fullName>
    </submittedName>
</protein>
<sequence length="91" mass="10563">MQDRQSRINTAIHLLSQTRMMVLRVLEYFVMREVRRSDEVRGDDPLDPILDKTHGFTLVRNPMTCFLDGIGDLSRDNKKSKTKGRRAETAN</sequence>
<dbReference type="AlphaFoldDB" id="A0A9P6IPZ1"/>
<proteinExistence type="predicted"/>
<name>A0A9P6IPZ1_9FUNG</name>
<gene>
    <name evidence="2" type="ORF">BGZ65_012871</name>
</gene>
<feature type="compositionally biased region" description="Basic and acidic residues" evidence="1">
    <location>
        <begin position="73"/>
        <end position="91"/>
    </location>
</feature>